<evidence type="ECO:0000256" key="1">
    <source>
        <dbReference type="SAM" id="Coils"/>
    </source>
</evidence>
<feature type="coiled-coil region" evidence="1">
    <location>
        <begin position="1101"/>
        <end position="1214"/>
    </location>
</feature>
<accession>A0ABP2YQY8</accession>
<dbReference type="Gene3D" id="1.20.120.20">
    <property type="entry name" value="Apolipoprotein"/>
    <property type="match status" value="2"/>
</dbReference>
<feature type="transmembrane region" description="Helical" evidence="2">
    <location>
        <begin position="6"/>
        <end position="23"/>
    </location>
</feature>
<dbReference type="PANTHER" id="PTHR19327">
    <property type="entry name" value="GOLGIN"/>
    <property type="match status" value="1"/>
</dbReference>
<keyword evidence="1" id="KW-0175">Coiled coil</keyword>
<dbReference type="NCBIfam" id="NF047515">
    <property type="entry name" value="SpiroCoCo_C"/>
    <property type="match status" value="1"/>
</dbReference>
<organism evidence="3 4">
    <name type="scientific">Treponema socranskii subsp. socranskii VPI DR56BR1116 = ATCC 35536</name>
    <dbReference type="NCBI Taxonomy" id="1125725"/>
    <lineage>
        <taxon>Bacteria</taxon>
        <taxon>Pseudomonadati</taxon>
        <taxon>Spirochaetota</taxon>
        <taxon>Spirochaetia</taxon>
        <taxon>Spirochaetales</taxon>
        <taxon>Treponemataceae</taxon>
        <taxon>Treponema</taxon>
    </lineage>
</organism>
<dbReference type="EMBL" id="AVQI01000016">
    <property type="protein sequence ID" value="ERK04717.1"/>
    <property type="molecule type" value="Genomic_DNA"/>
</dbReference>
<evidence type="ECO:0008006" key="5">
    <source>
        <dbReference type="Google" id="ProtNLM"/>
    </source>
</evidence>
<name>A0ABP2YQY8_TRESO</name>
<dbReference type="InterPro" id="IPR000074">
    <property type="entry name" value="ApoA_E"/>
</dbReference>
<evidence type="ECO:0000313" key="4">
    <source>
        <dbReference type="Proteomes" id="UP000016646"/>
    </source>
</evidence>
<keyword evidence="4" id="KW-1185">Reference proteome</keyword>
<evidence type="ECO:0000313" key="3">
    <source>
        <dbReference type="EMBL" id="ERK04717.1"/>
    </source>
</evidence>
<dbReference type="Pfam" id="PF01442">
    <property type="entry name" value="Apolipoprotein"/>
    <property type="match status" value="4"/>
</dbReference>
<reference evidence="3 4" key="1">
    <citation type="submission" date="2013-08" db="EMBL/GenBank/DDBJ databases">
        <authorList>
            <person name="Durkin A.S."/>
            <person name="Haft D.R."/>
            <person name="McCorrison J."/>
            <person name="Torralba M."/>
            <person name="Gillis M."/>
            <person name="Haft D.H."/>
            <person name="Methe B."/>
            <person name="Sutton G."/>
            <person name="Nelson K.E."/>
        </authorList>
    </citation>
    <scope>NUCLEOTIDE SEQUENCE [LARGE SCALE GENOMIC DNA]</scope>
    <source>
        <strain evidence="3 4">ATCC 35536</strain>
    </source>
</reference>
<sequence>MGKVDIVTILIAAAVAAVIVVVFRKFDRDNNSMEKVKRYADKRLEGFDDYFKKQDANIASAGAELETKYLQAAAGIKRLQKERDDFLAGADELQKYKQAIAAAEAKINGYDKSLASLAEMTMNVEENLTRLKKEALIVEKLDARIDAQKKTIDEIEKSIPHIAGEFSQKNGEQLKLLGAKLLQEYDARSKELAEHIASLGKQADDALVRFQSEIEGVYDSAAKKADSLEDTAFRHLSEQAQARSDAYVQTIEDKIAEIESLVDERIAEAESRVHARADEAIEAAAGAEADVDEKYQERYRALSDKYEGEMTTLAARLDSGIARAMQEIEGKILSIDGAIGSRTAEMIKKYDAQYTQFTDVYKKRLEDYGAKLDRQYAELSEKYMQKANETDASVTAQYGALSEKYKELAAKTNAALASQYGALSETYKKKAAEIDGALTQKTAEAVAAFKDSTGNIVANIKKQLTSLDEKYKQHIDEFGKRYDEKIDSLQGKYTKQLESIDGKNDGRIASLDAKFDALFSKLSSAYEEKASSLEKQAESIAAMYDEKEGAVAADLNERIVSLGSEYGGRIEKLSSDLAASLSEVKATSDFISQNVSGNAKSLEGLRAMLESEVKNIESRYNNLFANAVSAADEKEKAAFEKFSAASGERLEKYQAQVQHKIDAFKTSLSETLVEISRRTDDSVNDAESAIKELRAACDEAQRRADSAGPQLAEKIQLVDEQIEKFRAQSETKLADLDKALTESIYKIAKQCEQQQSDALNAIDSQFGSYKKDLAYQFSRLETSGKDIDSLEANLRKAMDEIRKRVLSDFDLFTETQQKKHKEFSDSLQADSDAIQSQLHTIEETVDALKQSAIGNVKAKLKDFEDGIDDDLKTRAEKIAEDLTVWKNSFDGKLALFTEDCENGRRSLEIKYSEDLKAKLDALQEKNDEQLSRIASGVKEANGALREQIDGIAKTVDDFAETTKERVNKTQAISDEYLKTVAGQYEAKMNDELERVKSELSDGLKKFEEAVLNRQETGASTIDAALSEFNTWKQHLKQQLDESNAVFKGQLDTLKSSSQNKIDEARESLLADFQTYSADMKEKQASLSASVNELQTKTDESLDMYESRSEEILERLQAMYEEMLKDTEERVSKQSADSAKTLSDLRGKINSLEAQSSENQAKFVLKMQSDQDEMQSRMGELNRELQNVRSQMLQYEKAEAMKKALDERIAALDDDFARLASYNETALSLADSYKALHKMYDDINGRLKEFDAQKARVDSIGQKYDKMINLSSAMDEKISGLQTSYDELQTFEVAVRDFQEKLHSLSGSYDRLEQKQTVIERVNEDVNRSFDALKTLEDKLKQCVRQTESLPQEIKDVQKDVDKLLKSGPKLAQAVTKLESLDAILTEADKRMDALVSARQGIGRSEARLEELKTDIESKFKLLNQLTKKDLEKHPAKEDKRLSPQDRDNIKQLKQQGWTVKEIARTMKRTQTEIEMVLELPE</sequence>
<evidence type="ECO:0000256" key="2">
    <source>
        <dbReference type="SAM" id="Phobius"/>
    </source>
</evidence>
<keyword evidence="2" id="KW-0812">Transmembrane</keyword>
<gene>
    <name evidence="3" type="ORF">HMPREF0860_1313</name>
</gene>
<keyword evidence="2" id="KW-1133">Transmembrane helix</keyword>
<proteinExistence type="predicted"/>
<dbReference type="SUPFAM" id="SSF58113">
    <property type="entry name" value="Apolipoprotein A-I"/>
    <property type="match status" value="1"/>
</dbReference>
<dbReference type="NCBIfam" id="NF047516">
    <property type="entry name" value="LA_3659_fam"/>
    <property type="match status" value="1"/>
</dbReference>
<dbReference type="Proteomes" id="UP000016646">
    <property type="component" value="Unassembled WGS sequence"/>
</dbReference>
<keyword evidence="2" id="KW-0472">Membrane</keyword>
<dbReference type="PANTHER" id="PTHR19327:SF0">
    <property type="entry name" value="GOLGIN SUBFAMILY A MEMBER 4"/>
    <property type="match status" value="1"/>
</dbReference>
<comment type="caution">
    <text evidence="3">The sequence shown here is derived from an EMBL/GenBank/DDBJ whole genome shotgun (WGS) entry which is preliminary data.</text>
</comment>
<dbReference type="Gene3D" id="1.20.58.60">
    <property type="match status" value="1"/>
</dbReference>
<feature type="coiled-coil region" evidence="1">
    <location>
        <begin position="599"/>
        <end position="626"/>
    </location>
</feature>
<feature type="coiled-coil region" evidence="1">
    <location>
        <begin position="1294"/>
        <end position="1338"/>
    </location>
</feature>
<protein>
    <recommendedName>
        <fullName evidence="5">Helix-turn-helix domain-containing protein</fullName>
    </recommendedName>
</protein>
<feature type="coiled-coil region" evidence="1">
    <location>
        <begin position="93"/>
        <end position="158"/>
    </location>
</feature>
<dbReference type="NCBIfam" id="NF047514">
    <property type="entry name" value="SpiroCoCo_N"/>
    <property type="match status" value="1"/>
</dbReference>